<reference evidence="1" key="1">
    <citation type="submission" date="2023-11" db="EMBL/GenBank/DDBJ databases">
        <title>Genome assemblies of two species of porcelain crab, Petrolisthes cinctipes and Petrolisthes manimaculis (Anomura: Porcellanidae).</title>
        <authorList>
            <person name="Angst P."/>
        </authorList>
    </citation>
    <scope>NUCLEOTIDE SEQUENCE</scope>
    <source>
        <strain evidence="1">PB745_02</strain>
        <tissue evidence="1">Gill</tissue>
    </source>
</reference>
<evidence type="ECO:0000313" key="1">
    <source>
        <dbReference type="EMBL" id="KAK4325747.1"/>
    </source>
</evidence>
<gene>
    <name evidence="1" type="ORF">Pmani_003690</name>
</gene>
<protein>
    <submittedName>
        <fullName evidence="1">Uncharacterized protein</fullName>
    </submittedName>
</protein>
<dbReference type="Proteomes" id="UP001292094">
    <property type="component" value="Unassembled WGS sequence"/>
</dbReference>
<evidence type="ECO:0000313" key="2">
    <source>
        <dbReference type="Proteomes" id="UP001292094"/>
    </source>
</evidence>
<accession>A0AAE1QI25</accession>
<name>A0AAE1QI25_9EUCA</name>
<organism evidence="1 2">
    <name type="scientific">Petrolisthes manimaculis</name>
    <dbReference type="NCBI Taxonomy" id="1843537"/>
    <lineage>
        <taxon>Eukaryota</taxon>
        <taxon>Metazoa</taxon>
        <taxon>Ecdysozoa</taxon>
        <taxon>Arthropoda</taxon>
        <taxon>Crustacea</taxon>
        <taxon>Multicrustacea</taxon>
        <taxon>Malacostraca</taxon>
        <taxon>Eumalacostraca</taxon>
        <taxon>Eucarida</taxon>
        <taxon>Decapoda</taxon>
        <taxon>Pleocyemata</taxon>
        <taxon>Anomura</taxon>
        <taxon>Galatheoidea</taxon>
        <taxon>Porcellanidae</taxon>
        <taxon>Petrolisthes</taxon>
    </lineage>
</organism>
<proteinExistence type="predicted"/>
<sequence>MVHSDADGTGKWPTQHIATTIVAPIHCTPCLPFYHHLNSNIFYHHLSSNIRYHHLNSHNKPRHCTLQHPTTTALANKVDLLQSHHCMNHQHQWAPWPINYLLLSDAHRQPYVNSTGSTINSACTTRGWSTQRGIASPRARNAVAGQHPTLYRLHHSIQHRPNHDYTYAPSLHTSFDSTQHRCKPPDFLTAHDLLIDAKSQRLIHHPSGAIIPTKHTRHIIVHTYHYNHPSRQFIGQHPTRIP</sequence>
<dbReference type="AlphaFoldDB" id="A0AAE1QI25"/>
<comment type="caution">
    <text evidence="1">The sequence shown here is derived from an EMBL/GenBank/DDBJ whole genome shotgun (WGS) entry which is preliminary data.</text>
</comment>
<dbReference type="EMBL" id="JAWZYT010000264">
    <property type="protein sequence ID" value="KAK4325747.1"/>
    <property type="molecule type" value="Genomic_DNA"/>
</dbReference>
<keyword evidence="2" id="KW-1185">Reference proteome</keyword>